<proteinExistence type="predicted"/>
<protein>
    <submittedName>
        <fullName evidence="3">Uncharacterized protein</fullName>
    </submittedName>
</protein>
<keyword evidence="4" id="KW-1185">Reference proteome</keyword>
<sequence length="157" mass="16828">MKHLTACILLTAGLFGGAAIAADTAPAAAPAKKAAKKPVHKKEAHVHEEKAPEMAGMQAVDYHCELGNKVTLYHAPDDDQKISIHWKKQMHELTRVGTSTGANRFENPKDGLVWIGIPAKGMLLDSKKGQQLANECKNAEQSAPKVSESKGEGNTPK</sequence>
<dbReference type="AlphaFoldDB" id="A0A6B3SP26"/>
<feature type="region of interest" description="Disordered" evidence="1">
    <location>
        <begin position="133"/>
        <end position="157"/>
    </location>
</feature>
<dbReference type="Proteomes" id="UP000482155">
    <property type="component" value="Unassembled WGS sequence"/>
</dbReference>
<organism evidence="3 4">
    <name type="scientific">Noviherbaspirillum galbum</name>
    <dbReference type="NCBI Taxonomy" id="2709383"/>
    <lineage>
        <taxon>Bacteria</taxon>
        <taxon>Pseudomonadati</taxon>
        <taxon>Pseudomonadota</taxon>
        <taxon>Betaproteobacteria</taxon>
        <taxon>Burkholderiales</taxon>
        <taxon>Oxalobacteraceae</taxon>
        <taxon>Noviherbaspirillum</taxon>
    </lineage>
</organism>
<evidence type="ECO:0000256" key="2">
    <source>
        <dbReference type="SAM" id="SignalP"/>
    </source>
</evidence>
<dbReference type="EMBL" id="JAAIVB010000051">
    <property type="protein sequence ID" value="NEX62493.1"/>
    <property type="molecule type" value="Genomic_DNA"/>
</dbReference>
<reference evidence="3 4" key="1">
    <citation type="submission" date="2020-02" db="EMBL/GenBank/DDBJ databases">
        <authorList>
            <person name="Kim M.K."/>
        </authorList>
    </citation>
    <scope>NUCLEOTIDE SEQUENCE [LARGE SCALE GENOMIC DNA]</scope>
    <source>
        <strain evidence="3 4">17J57-3</strain>
    </source>
</reference>
<gene>
    <name evidence="3" type="ORF">G3574_15500</name>
</gene>
<dbReference type="RefSeq" id="WP_163964852.1">
    <property type="nucleotide sequence ID" value="NZ_JAAIVB010000051.1"/>
</dbReference>
<dbReference type="Gene3D" id="2.40.128.200">
    <property type="match status" value="1"/>
</dbReference>
<evidence type="ECO:0000313" key="4">
    <source>
        <dbReference type="Proteomes" id="UP000482155"/>
    </source>
</evidence>
<keyword evidence="2" id="KW-0732">Signal</keyword>
<feature type="signal peptide" evidence="2">
    <location>
        <begin position="1"/>
        <end position="21"/>
    </location>
</feature>
<evidence type="ECO:0000313" key="3">
    <source>
        <dbReference type="EMBL" id="NEX62493.1"/>
    </source>
</evidence>
<evidence type="ECO:0000256" key="1">
    <source>
        <dbReference type="SAM" id="MobiDB-lite"/>
    </source>
</evidence>
<name>A0A6B3SP26_9BURK</name>
<accession>A0A6B3SP26</accession>
<dbReference type="InterPro" id="IPR036328">
    <property type="entry name" value="MliC_sf"/>
</dbReference>
<comment type="caution">
    <text evidence="3">The sequence shown here is derived from an EMBL/GenBank/DDBJ whole genome shotgun (WGS) entry which is preliminary data.</text>
</comment>
<feature type="chain" id="PRO_5025502282" evidence="2">
    <location>
        <begin position="22"/>
        <end position="157"/>
    </location>
</feature>